<evidence type="ECO:0000313" key="2">
    <source>
        <dbReference type="EMBL" id="RKO96759.1"/>
    </source>
</evidence>
<dbReference type="Proteomes" id="UP000274922">
    <property type="component" value="Unassembled WGS sequence"/>
</dbReference>
<dbReference type="PANTHER" id="PTHR10887:SF341">
    <property type="entry name" value="NFX1-TYPE ZINC FINGER-CONTAINING PROTEIN 1"/>
    <property type="match status" value="1"/>
</dbReference>
<evidence type="ECO:0000313" key="4">
    <source>
        <dbReference type="Proteomes" id="UP000268535"/>
    </source>
</evidence>
<dbReference type="EMBL" id="ML009645">
    <property type="protein sequence ID" value="RKO96759.1"/>
    <property type="molecule type" value="Genomic_DNA"/>
</dbReference>
<dbReference type="InterPro" id="IPR027417">
    <property type="entry name" value="P-loop_NTPase"/>
</dbReference>
<gene>
    <name evidence="2" type="ORF">CAUPRSCDRAFT_1490</name>
    <name evidence="3" type="ORF">CXG81DRAFT_4806</name>
</gene>
<feature type="non-terminal residue" evidence="2">
    <location>
        <position position="1"/>
    </location>
</feature>
<name>A0A4P9WTZ9_9FUNG</name>
<reference evidence="3" key="2">
    <citation type="submission" date="2018-04" db="EMBL/GenBank/DDBJ databases">
        <title>Leveraging single-cell genomics to expand the Fungal Tree of Life.</title>
        <authorList>
            <consortium name="DOE Joint Genome Institute"/>
            <person name="Ahrendt S.R."/>
            <person name="Quandt C.A."/>
            <person name="Ciobanu D."/>
            <person name="Clum A."/>
            <person name="Salamov A."/>
            <person name="Andreopoulos B."/>
            <person name="Cheng J.-F."/>
            <person name="Woyke T."/>
            <person name="Pelin A."/>
            <person name="Henrissat B."/>
            <person name="Benny G.L."/>
            <person name="Smith M.E."/>
            <person name="James T.Y."/>
            <person name="Grigoriev I.V."/>
        </authorList>
    </citation>
    <scope>NUCLEOTIDE SEQUENCE</scope>
    <source>
        <strain evidence="3">ATCC 52028</strain>
    </source>
</reference>
<evidence type="ECO:0000313" key="5">
    <source>
        <dbReference type="Proteomes" id="UP000274922"/>
    </source>
</evidence>
<evidence type="ECO:0000313" key="3">
    <source>
        <dbReference type="EMBL" id="RKO98349.1"/>
    </source>
</evidence>
<protein>
    <recommendedName>
        <fullName evidence="1">DNA2/NAM7 helicase-like C-terminal domain-containing protein</fullName>
    </recommendedName>
</protein>
<keyword evidence="5" id="KW-1185">Reference proteome</keyword>
<feature type="domain" description="DNA2/NAM7 helicase-like C-terminal" evidence="1">
    <location>
        <begin position="1"/>
        <end position="56"/>
    </location>
</feature>
<reference evidence="4 5" key="1">
    <citation type="journal article" date="2018" name="Nat. Microbiol.">
        <title>Leveraging single-cell genomics to expand the fungal tree of life.</title>
        <authorList>
            <person name="Ahrendt S.R."/>
            <person name="Quandt C.A."/>
            <person name="Ciobanu D."/>
            <person name="Clum A."/>
            <person name="Salamov A."/>
            <person name="Andreopoulos B."/>
            <person name="Cheng J.F."/>
            <person name="Woyke T."/>
            <person name="Pelin A."/>
            <person name="Henrissat B."/>
            <person name="Reynolds N.K."/>
            <person name="Benny G.L."/>
            <person name="Smith M.E."/>
            <person name="James T.Y."/>
            <person name="Grigoriev I.V."/>
        </authorList>
    </citation>
    <scope>NUCLEOTIDE SEQUENCE [LARGE SCALE GENOMIC DNA]</scope>
    <source>
        <strain evidence="4 5">ATCC 52028</strain>
    </source>
</reference>
<dbReference type="EMBL" id="ML014473">
    <property type="protein sequence ID" value="RKO98349.1"/>
    <property type="molecule type" value="Genomic_DNA"/>
</dbReference>
<dbReference type="GO" id="GO:0031380">
    <property type="term" value="C:nuclear RNA-directed RNA polymerase complex"/>
    <property type="evidence" value="ECO:0007669"/>
    <property type="project" value="TreeGrafter"/>
</dbReference>
<dbReference type="InterPro" id="IPR045055">
    <property type="entry name" value="DNA2/NAM7-like"/>
</dbReference>
<sequence>IRIVTIDEFQGCEADVVIVSLVRSNHKKLCGFMKVINRVNVLLSRARNAMYIIGDAATMRR</sequence>
<dbReference type="Gene3D" id="3.40.50.300">
    <property type="entry name" value="P-loop containing nucleotide triphosphate hydrolases"/>
    <property type="match status" value="1"/>
</dbReference>
<feature type="non-terminal residue" evidence="2">
    <location>
        <position position="61"/>
    </location>
</feature>
<reference evidence="2" key="3">
    <citation type="submission" date="2018-08" db="EMBL/GenBank/DDBJ databases">
        <title>Leveraging single-cell genomics to expand the Fungal Tree of Life.</title>
        <authorList>
            <consortium name="DOE Joint Genome Institute"/>
            <person name="Ahrendt S.R."/>
            <person name="Quandt C.A."/>
            <person name="Ciobanu D."/>
            <person name="Clum A."/>
            <person name="Salamov A."/>
            <person name="Andreopoulos B."/>
            <person name="Cheng J.-F."/>
            <person name="Woyke T."/>
            <person name="Pelin A."/>
            <person name="Henrissat B."/>
            <person name="Reynolds N."/>
            <person name="Benny G.L."/>
            <person name="Smith M.E."/>
            <person name="James T.Y."/>
            <person name="Grigoriev I.V."/>
        </authorList>
    </citation>
    <scope>NUCLEOTIDE SEQUENCE</scope>
    <source>
        <strain evidence="2">ATCC 52028</strain>
    </source>
</reference>
<dbReference type="AlphaFoldDB" id="A0A4P9WTZ9"/>
<dbReference type="Proteomes" id="UP000268535">
    <property type="component" value="Unassembled WGS sequence"/>
</dbReference>
<dbReference type="InterPro" id="IPR041679">
    <property type="entry name" value="DNA2/NAM7-like_C"/>
</dbReference>
<organism evidence="2 4">
    <name type="scientific">Caulochytrium protostelioides</name>
    <dbReference type="NCBI Taxonomy" id="1555241"/>
    <lineage>
        <taxon>Eukaryota</taxon>
        <taxon>Fungi</taxon>
        <taxon>Fungi incertae sedis</taxon>
        <taxon>Chytridiomycota</taxon>
        <taxon>Chytridiomycota incertae sedis</taxon>
        <taxon>Chytridiomycetes</taxon>
        <taxon>Caulochytriales</taxon>
        <taxon>Caulochytriaceae</taxon>
        <taxon>Caulochytrium</taxon>
    </lineage>
</organism>
<dbReference type="STRING" id="1555241.A0A4P9WTZ9"/>
<accession>A0A4P9WTZ9</accession>
<dbReference type="Pfam" id="PF13087">
    <property type="entry name" value="AAA_12"/>
    <property type="match status" value="1"/>
</dbReference>
<dbReference type="GO" id="GO:0031048">
    <property type="term" value="P:regulatory ncRNA-mediated heterochromatin formation"/>
    <property type="evidence" value="ECO:0007669"/>
    <property type="project" value="TreeGrafter"/>
</dbReference>
<dbReference type="SUPFAM" id="SSF52540">
    <property type="entry name" value="P-loop containing nucleoside triphosphate hydrolases"/>
    <property type="match status" value="1"/>
</dbReference>
<evidence type="ECO:0000259" key="1">
    <source>
        <dbReference type="Pfam" id="PF13087"/>
    </source>
</evidence>
<dbReference type="PANTHER" id="PTHR10887">
    <property type="entry name" value="DNA2/NAM7 HELICASE FAMILY"/>
    <property type="match status" value="1"/>
</dbReference>
<dbReference type="OrthoDB" id="6513042at2759"/>
<proteinExistence type="predicted"/>